<dbReference type="SUPFAM" id="SSF51126">
    <property type="entry name" value="Pectin lyase-like"/>
    <property type="match status" value="1"/>
</dbReference>
<dbReference type="InterPro" id="IPR005546">
    <property type="entry name" value="Autotransporte_beta"/>
</dbReference>
<evidence type="ECO:0000256" key="1">
    <source>
        <dbReference type="ARBA" id="ARBA00023026"/>
    </source>
</evidence>
<dbReference type="InterPro" id="IPR006315">
    <property type="entry name" value="OM_autotransptr_brl_dom"/>
</dbReference>
<name>A0A2Z6IDX1_9BURK</name>
<dbReference type="PROSITE" id="PS51208">
    <property type="entry name" value="AUTOTRANSPORTER"/>
    <property type="match status" value="1"/>
</dbReference>
<dbReference type="InterPro" id="IPR036709">
    <property type="entry name" value="Autotransporte_beta_dom_sf"/>
</dbReference>
<keyword evidence="1" id="KW-0843">Virulence</keyword>
<dbReference type="InterPro" id="IPR012332">
    <property type="entry name" value="Autotransporter_pectin_lyase_C"/>
</dbReference>
<dbReference type="GO" id="GO:0019867">
    <property type="term" value="C:outer membrane"/>
    <property type="evidence" value="ECO:0007669"/>
    <property type="project" value="InterPro"/>
</dbReference>
<dbReference type="Gene3D" id="2.40.128.130">
    <property type="entry name" value="Autotransporter beta-domain"/>
    <property type="match status" value="1"/>
</dbReference>
<dbReference type="Proteomes" id="UP000271003">
    <property type="component" value="Chromosome"/>
</dbReference>
<evidence type="ECO:0000313" key="4">
    <source>
        <dbReference type="Proteomes" id="UP000271003"/>
    </source>
</evidence>
<organism evidence="3 4">
    <name type="scientific">Sutterella megalosphaeroides</name>
    <dbReference type="NCBI Taxonomy" id="2494234"/>
    <lineage>
        <taxon>Bacteria</taxon>
        <taxon>Pseudomonadati</taxon>
        <taxon>Pseudomonadota</taxon>
        <taxon>Betaproteobacteria</taxon>
        <taxon>Burkholderiales</taxon>
        <taxon>Sutterellaceae</taxon>
        <taxon>Sutterella</taxon>
    </lineage>
</organism>
<dbReference type="InterPro" id="IPR024973">
    <property type="entry name" value="ESPR"/>
</dbReference>
<dbReference type="NCBIfam" id="TIGR01414">
    <property type="entry name" value="autotrans_barl"/>
    <property type="match status" value="1"/>
</dbReference>
<gene>
    <name evidence="3" type="ORF">SUTMEG_12590</name>
</gene>
<dbReference type="KEGG" id="sutt:SUTMEG_12590"/>
<sequence>MNTIYKVVRNAKTGLFAVVSELQSSARKSCRTVRRSSASARLDRTRAACSSFSAMKPTALALLLGTTLAASSAYADPWEQSDTWEQWTQGTWDQIHVYDYTSAPQRYSHINTDFYFGSNEEARYYQSLDITMKGNTGGRNFTWTFFLQDYNGRAQNFAKKNQAANDTGMLLAQSEQGLVQQIIRVDDLTIEKWGDRVTKDSFRLGTNHYGNEVGRTNEKFYQGFFEEDGTVSAVAEYGMGPDAVRFFGRYALQEASIDRFGGKNATAVTVDGLEFGNWGVAAKTQGEKKGFYMLAVLRSLELQRGATFTFSDTEGAGSGNFTAYLTGAGNLALVGDPAGDSTLSFVTFNDLYAIHDKNDSSRWLSEANNYQGSTTIANYTVNATRASVFGKAETADVNATASRVNVRASGVFDRVQHLTSDNSVFNWDFGSAISNHALAVAGTTLIEGETNFAGRGALTLTTGTLHVDDEGSLVMNGVADASALSALTVNANTALFETATPFGKGKSAIRLNVGNALILSNVGSDDPVDFTVSALRSDADGFVFRLENSDIRLGDNTIAASETKLIGSNLSTTAPYVGRQLGETVRFDDASSLTVAGTGAWTLSELNLRATDATTATEDSLLLLSAGGIGNAVAFSNVTTSGSSAGDAFRGDIRFEDASYILTTRDAEAVFGTAGLGLGRNSRVAWSGTVPAEVSRLVWDGGELDLSDFTFSNATIAALNTGELDLRGSQGSVGSIRVNASAFSQGSHEAVPESGHFHLGLDNGNFIQLLVEADRFETALLPELVSENFDGKAHTADYKAENSSEVVAKGHWNFGLMAVDDPTMGGRGIGLGYRLNEIELLPGHTAPLVLDGTNPRSDRTLAARVTGNGKLEVRGSVLLAPSSANTFTGSVFVTEGSTLGTGPVSGALGSGTTVLTLGKNVLFTIAEDVRAQSYVESIGRLVFSDTGGARVDLNGSILALTNGRSVFTDAADLKGTDDAILRFDNTGSALFENVKIFDEFEGSVAWNSNAVATTTISDDAKLTSGHFVSRNALGGRDLVLDVDADLSDALTFKTVDMTLRGGHVIRALTDDARLSLAGSHLTLESGSRYEQGAWTGMQVGGLTTLSGSTLRFENPLLEVAPSLSASGNVTLGSGTVIDIAQGATAVNGAFVLLHDETTRNTLISAGKLNANVGAIDLRGEENFSFTLRENGKTVGNAYVDGIRLEANATDLNLVYRITKLDLTENLTLDAVAAEDRTLSAQLTGAGGVTVSRGTVTFTNGTSRVGHVNVDGLGTLALGNSNARGTLRLTGDSAWEGAVTGLWTVALEKNATLTLGKSADLTGYSGTIDLASGSLLNIGTVTTRSLDNASLRLAADSTVRLSNNYSLLSSFYAGSGGKTEGGTLDVCAPYAYLGRNVQRGGLSHLTLGSEVREFTLYGAIDRNTATGAGVDVDVSGRGTLSLLSLAGSVDMSSEHTNLTDFAGTVDLKGRHGSSFTFATGTGGSALPNSDASKTLFAVASGSSLNLTGDGSAVIERLTLDTGSTLDFGSGLAHLNLAGNTASTLKGTIRISKSRVERKTAESPLLDLDEGIFDLLVRGQSRAPSLSGSSFVIAGDGISTFEGDTSVETKLSDGVTAFLSADLTTQNGGKDVGGFYRLTEVRTTKGSELLLDRGNAVDPNTDLETVIRGEGTLRKTDDSTVTLRALDSSDFAGNLDVRAGTLKLETESSYVFAGSRSVVGAGARLDVSSDQEMALVSSGTVSLTEGARWNLLGSTNVLTNNARLTGDGSLAVGANRLLRIDTADGGVFSGFTGTIELDSAARAVFANRSRTAIDLTDTLAGSRTSTATLERGAFAFGSGSAFEGDYAVSGEASLDIHGLDPSGSDFFEVRNRLTGTGTLTTDGRVSLSYGSLLDGNERDVFSGTWVVNENGYLKLGLRDGADMHASGYAIGRGATLEIDFESGNGFQNIASVNAGKPVTGTLRFSGPQHVDLAERAQISLDALELTEGAVYHATSPSQTAQTNFIDAGSTLILDGRADTDGMFVLSGMLEGRTDSRTLFSGDGRLEILMPTADTIFAFHGELSGTEEEQIAQVEADALALFGPAGTGFTGTLHIAGGTYLYRNHDSRLFERIGDFSLGQGATLNFQGSDTLTLPTLSFRPAVNVAGDLVPSNPVLDLSAYRGNTVLPDGSILYTPAASVGRLTIETQARIVVDPEEWIHNGWGSPEQDGSILDIDTSNLGSNHSNYVQLIAAMEIEGSGTLDLVDTEGNPVGGTNPVTTEFSEEGRVVAKGYWSYTASIQKDPIESNGVTYEPGVYVGYGIRELHLLNADDTAAPFVFNALEANDHTFDARITGNGRFAVVGDVTLNNRSNDFTGTVLVNRGSTLNLAGGSWVLGGYENAMNAPVLVELGDGARLSMEAEHNYERFALRAGTGSRVDINDLSVLTLAEADLTASSVIAGGTTSTLVIDGNVVMHDAVTQLSEFEGTLALEDDPGTVLTMRGAEASVGEDFVVALRDLSNDHVGIEGETPPASRSNAIVRLERSARIGDAHGFTGTFDVAAGADLTVYGSGDNRSQIHPNASIRLSSRGRADNESGALTGSTLNLIDANATLYLLESNAGSTITLGSAAIGGEASSSGLTLDTLRVNGATDLKIEIDPDRVDRTSLLMFDNPDGAVTNLITAKNATGVDEFLTVSFANNDWRSGEIREASLMDGNVVIGTVDYEASLATSSAGESALSIGLRSRIDEVTLWGELKLDVPVSTVGNDAELSAAIKEAVGREGDGSVTVTGAGTLRFSAENRYGSLELGRDATLEIAAMQTLTGTGGVIEGFVTDSVSGVEPSPNAGALLTLDKAELTFRHVPTGLANGIAMNAGSVLTIEGDGIVPRFAALRSGHDHPDTPESYVLRGLTLTQGSGALPKLNLVNVSGRLGEIKREAGAERLRLALTNSDVRVNSDTYAQLADVRIGTSRAGSTLTVADDADRFAAHAGSEVSVDVGEKSELHLRIENVDSDVRFGSIGRVTGTGTVHFDFENSSVSHDRHALILDFTVPENAVDMFAGDFMLTNAVFAAGDQLVHSMNTLVAEKVRTFEASKNAVLSVRGNLSLNHLVLDEGGILDLAGSGNEGDIMTVGDSALSGKPGRLANLVSSESALFHAGSMVRVDSTTLTAIAGLPGLKTGTSSLEAESVDGKFDLVETLEKAETDATNRFVLVLESEQKIGSVSGVYGAEHVDIVDESGNLVTTGDYAIDVFEKDGTTEAARFEGALKLVTDREGAWLGQDVARAYLKKDTVLRSDTGTYDVKVALFGEESVNLFATDGTVRLTNGLGSIAGSVVANGGELVLAASGALGNLEDDRAVPTLLSARSGSITVGGAESGAAVEQSVRALEVAAEGELRLNDGSVLAIAGNGMESVVSGRIAAEDDARIELAGTRLRLDASADTLVLSNTLWKMDDVSTLVVDYGVDTSDETRTLTAAEVAVTGGTLAKTGSGRVDFASGVFEAGTTALSVEAGNATVSDWDRSQAADAAGDKNARVLRLAGLSIAEGATFTMNGSLLELVGRNDKGLAKTGSLKNSGTLVLAPKRKSDTATNFAIRHIYGNYVGQGGTIDVRAALGTENADKKGTATVGITSDALVVHGRATGSVLFSIDLQHEELDRGALERMVLLRATDGGDLTYALADGPIESGGFTYFAADTEAPDGGRDYILTSYGEDGVKTVSPDRGAYLGISASTRMFGLSLHDRLGLRPYIDPFTGEVKQTALWMHESVSHTKSHDDTGSVGIRSTTSTTFLGTDVVRLTPSFGGILHAGVMGAYGMSDVKASGSISNSGADVDGWSAGLYVGWNAAEYAEGLLSDPTGPYASAWMQYSSFTSEVTNNRSSIDVDGRGWSASVELGWVLPALSLGTSGTQTASVRFEPRFQATWFGASYDDVETADHDRIAFGGENTVETELGLRAAFDHSALSGAIPYAEVNWVHRTKDATARINGTLKSREAGADNLVEAAVGSTLPFTKSLSGYGEFRIRKGDSGYTAREGNLGVRWKF</sequence>
<evidence type="ECO:0000259" key="2">
    <source>
        <dbReference type="PROSITE" id="PS51208"/>
    </source>
</evidence>
<proteinExistence type="predicted"/>
<feature type="domain" description="Autotransporter" evidence="2">
    <location>
        <begin position="3726"/>
        <end position="4012"/>
    </location>
</feature>
<dbReference type="SMART" id="SM00869">
    <property type="entry name" value="Autotransporter"/>
    <property type="match status" value="1"/>
</dbReference>
<reference evidence="3 4" key="1">
    <citation type="journal article" date="2018" name="Int. J. Syst. Evol. Microbiol.">
        <title>Mesosutterella multiformis gen. nov., sp. nov., a member of the family Sutterellaceae and Sutterella megalosphaeroides sp. nov., isolated from human faeces.</title>
        <authorList>
            <person name="Sakamoto M."/>
            <person name="Ikeyama N."/>
            <person name="Kunihiro T."/>
            <person name="Iino T."/>
            <person name="Yuki M."/>
            <person name="Ohkuma M."/>
        </authorList>
    </citation>
    <scope>NUCLEOTIDE SEQUENCE [LARGE SCALE GENOMIC DNA]</scope>
    <source>
        <strain evidence="3 4">6FBBBH3</strain>
    </source>
</reference>
<dbReference type="SUPFAM" id="SSF103515">
    <property type="entry name" value="Autotransporter"/>
    <property type="match status" value="1"/>
</dbReference>
<dbReference type="InterPro" id="IPR011050">
    <property type="entry name" value="Pectin_lyase_fold/virulence"/>
</dbReference>
<keyword evidence="4" id="KW-1185">Reference proteome</keyword>
<protein>
    <recommendedName>
        <fullName evidence="2">Autotransporter domain-containing protein</fullName>
    </recommendedName>
</protein>
<accession>A0A2Z6IDX1</accession>
<dbReference type="EMBL" id="AP018786">
    <property type="protein sequence ID" value="BBF23368.1"/>
    <property type="molecule type" value="Genomic_DNA"/>
</dbReference>
<dbReference type="Pfam" id="PF13018">
    <property type="entry name" value="ESPR"/>
    <property type="match status" value="1"/>
</dbReference>
<evidence type="ECO:0000313" key="3">
    <source>
        <dbReference type="EMBL" id="BBF23368.1"/>
    </source>
</evidence>
<dbReference type="Gene3D" id="2.160.20.20">
    <property type="match status" value="1"/>
</dbReference>